<feature type="domain" description="AMP-dependent synthetase/ligase" evidence="7">
    <location>
        <begin position="391"/>
        <end position="524"/>
    </location>
</feature>
<dbReference type="EMBL" id="JAWDGP010001105">
    <property type="protein sequence ID" value="KAK3794526.1"/>
    <property type="molecule type" value="Genomic_DNA"/>
</dbReference>
<keyword evidence="2" id="KW-0436">Ligase</keyword>
<dbReference type="Proteomes" id="UP001283361">
    <property type="component" value="Unassembled WGS sequence"/>
</dbReference>
<evidence type="ECO:0000256" key="4">
    <source>
        <dbReference type="ARBA" id="ARBA00039638"/>
    </source>
</evidence>
<dbReference type="InterPro" id="IPR042099">
    <property type="entry name" value="ANL_N_sf"/>
</dbReference>
<reference evidence="9" key="1">
    <citation type="journal article" date="2023" name="G3 (Bethesda)">
        <title>A reference genome for the long-term kleptoplast-retaining sea slug Elysia crispata morphotype clarki.</title>
        <authorList>
            <person name="Eastman K.E."/>
            <person name="Pendleton A.L."/>
            <person name="Shaikh M.A."/>
            <person name="Suttiyut T."/>
            <person name="Ogas R."/>
            <person name="Tomko P."/>
            <person name="Gavelis G."/>
            <person name="Widhalm J.R."/>
            <person name="Wisecaver J.H."/>
        </authorList>
    </citation>
    <scope>NUCLEOTIDE SEQUENCE</scope>
    <source>
        <strain evidence="9">ECLA1</strain>
    </source>
</reference>
<dbReference type="PANTHER" id="PTHR43201">
    <property type="entry name" value="ACYL-COA SYNTHETASE"/>
    <property type="match status" value="1"/>
</dbReference>
<accession>A0AAE1AW96</accession>
<dbReference type="GO" id="GO:0006631">
    <property type="term" value="P:fatty acid metabolic process"/>
    <property type="evidence" value="ECO:0007669"/>
    <property type="project" value="TreeGrafter"/>
</dbReference>
<protein>
    <recommendedName>
        <fullName evidence="4">Medium-chain acyl-CoA ligase ACSF2, mitochondrial</fullName>
    </recommendedName>
</protein>
<evidence type="ECO:0000313" key="10">
    <source>
        <dbReference type="Proteomes" id="UP001283361"/>
    </source>
</evidence>
<proteinExistence type="inferred from homology"/>
<evidence type="ECO:0000256" key="3">
    <source>
        <dbReference type="ARBA" id="ARBA00037247"/>
    </source>
</evidence>
<dbReference type="Pfam" id="PF13193">
    <property type="entry name" value="AMP-binding_C"/>
    <property type="match status" value="1"/>
</dbReference>
<evidence type="ECO:0000256" key="5">
    <source>
        <dbReference type="ARBA" id="ARBA00047319"/>
    </source>
</evidence>
<evidence type="ECO:0000256" key="6">
    <source>
        <dbReference type="ARBA" id="ARBA00048277"/>
    </source>
</evidence>
<name>A0AAE1AW96_9GAST</name>
<evidence type="ECO:0000259" key="8">
    <source>
        <dbReference type="Pfam" id="PF13193"/>
    </source>
</evidence>
<dbReference type="AlphaFoldDB" id="A0AAE1AW96"/>
<evidence type="ECO:0000313" key="9">
    <source>
        <dbReference type="EMBL" id="KAK3794526.1"/>
    </source>
</evidence>
<dbReference type="GO" id="GO:0031956">
    <property type="term" value="F:medium-chain fatty acid-CoA ligase activity"/>
    <property type="evidence" value="ECO:0007669"/>
    <property type="project" value="TreeGrafter"/>
</dbReference>
<dbReference type="PANTHER" id="PTHR43201:SF5">
    <property type="entry name" value="MEDIUM-CHAIN ACYL-COA LIGASE ACSF2, MITOCHONDRIAL"/>
    <property type="match status" value="1"/>
</dbReference>
<gene>
    <name evidence="9" type="ORF">RRG08_003677</name>
</gene>
<dbReference type="InterPro" id="IPR000873">
    <property type="entry name" value="AMP-dep_synth/lig_dom"/>
</dbReference>
<evidence type="ECO:0000259" key="7">
    <source>
        <dbReference type="Pfam" id="PF00501"/>
    </source>
</evidence>
<organism evidence="9 10">
    <name type="scientific">Elysia crispata</name>
    <name type="common">lettuce slug</name>
    <dbReference type="NCBI Taxonomy" id="231223"/>
    <lineage>
        <taxon>Eukaryota</taxon>
        <taxon>Metazoa</taxon>
        <taxon>Spiralia</taxon>
        <taxon>Lophotrochozoa</taxon>
        <taxon>Mollusca</taxon>
        <taxon>Gastropoda</taxon>
        <taxon>Heterobranchia</taxon>
        <taxon>Euthyneura</taxon>
        <taxon>Panpulmonata</taxon>
        <taxon>Sacoglossa</taxon>
        <taxon>Placobranchoidea</taxon>
        <taxon>Plakobranchidae</taxon>
        <taxon>Elysia</taxon>
    </lineage>
</organism>
<comment type="catalytic activity">
    <reaction evidence="5">
        <text>octanoate + ATP + CoA = octanoyl-CoA + AMP + diphosphate</text>
        <dbReference type="Rhea" id="RHEA:33631"/>
        <dbReference type="ChEBI" id="CHEBI:25646"/>
        <dbReference type="ChEBI" id="CHEBI:30616"/>
        <dbReference type="ChEBI" id="CHEBI:33019"/>
        <dbReference type="ChEBI" id="CHEBI:57287"/>
        <dbReference type="ChEBI" id="CHEBI:57386"/>
        <dbReference type="ChEBI" id="CHEBI:456215"/>
    </reaction>
</comment>
<comment type="caution">
    <text evidence="9">The sequence shown here is derived from an EMBL/GenBank/DDBJ whole genome shotgun (WGS) entry which is preliminary data.</text>
</comment>
<evidence type="ECO:0000256" key="2">
    <source>
        <dbReference type="ARBA" id="ARBA00022598"/>
    </source>
</evidence>
<feature type="domain" description="AMP-binding enzyme C-terminal" evidence="8">
    <location>
        <begin position="577"/>
        <end position="654"/>
    </location>
</feature>
<dbReference type="Gene3D" id="3.30.300.30">
    <property type="match status" value="1"/>
</dbReference>
<sequence>MEAQDTTLVDRLLQWRDEDGDKEAFVFYSAAGERSAITRKQLVQLGSRFAYILKSSGIGYKDAVVNTVPNSLERLITDIGLILVGASPVNAMPALTSGEIFFSTARRSDAKAVIICPAASENSDWILIKDGICDAIPLKNGLHDNGNKENGEEFLQKTIEVQKNSDKPLGHESFVLDYRSEQAPKMMKAILISRKTNWQCENIPTVPHFLEFLDTLGEGQEFIETQVVPSDVGYYHTTTGTTGMQKIVPRLHSSLLKVAAMVGQMAPCRLPILFVTLNLGWNSGFPFMFFHFGSICVMIDDIDLGNNGVKSKESMAIGNNIKGKQNNGHIISTYSNKVGRAENGIGITLENESNSCELEENRKDDDDSLIQVTDSRTQNRNVQGFKSIYEVYWHAINVENIPFAHLSPTEIDGMACVNKRAVCQGRQPSGKMAFVVTGGLPVKQSIVSGALESVCESIVVFYGMTEAGVVSYNVVSSAENYTEGECGRLYHGVQGRITDDAGNILPPDQIGNIEFKTETLFGGFLKNVEKTKEAFTPDGWLVTADLGFLKPDGTLTVLCRRDDVILHGSVLIYPTAIERVLRRCPGVQEVVVVPVPDKLKHQNICACVIKARGESFSEEDLKRSMDNLLAFPRNVEIQTPQHVVFMDSFPLVQDAKINRKLLSQIAAEAVSQSE</sequence>
<dbReference type="InterPro" id="IPR025110">
    <property type="entry name" value="AMP-bd_C"/>
</dbReference>
<feature type="domain" description="AMP-dependent synthetase/ligase" evidence="7">
    <location>
        <begin position="17"/>
        <end position="300"/>
    </location>
</feature>
<evidence type="ECO:0000256" key="1">
    <source>
        <dbReference type="ARBA" id="ARBA00006432"/>
    </source>
</evidence>
<comment type="function">
    <text evidence="3">Acyl-CoA synthases catalyze the initial reaction in fatty acid metabolism, by forming a thioester with CoA. Has some preference toward medium-chain substrates. Plays a role in adipocyte differentiation.</text>
</comment>
<keyword evidence="10" id="KW-1185">Reference proteome</keyword>
<dbReference type="InterPro" id="IPR045851">
    <property type="entry name" value="AMP-bd_C_sf"/>
</dbReference>
<dbReference type="SUPFAM" id="SSF56801">
    <property type="entry name" value="Acetyl-CoA synthetase-like"/>
    <property type="match status" value="2"/>
</dbReference>
<dbReference type="Pfam" id="PF00501">
    <property type="entry name" value="AMP-binding"/>
    <property type="match status" value="2"/>
</dbReference>
<comment type="similarity">
    <text evidence="1">Belongs to the ATP-dependent AMP-binding enzyme family.</text>
</comment>
<comment type="catalytic activity">
    <reaction evidence="6">
        <text>a medium-chain fatty acid + ATP + CoA = a medium-chain fatty acyl-CoA + AMP + diphosphate</text>
        <dbReference type="Rhea" id="RHEA:48340"/>
        <dbReference type="ChEBI" id="CHEBI:30616"/>
        <dbReference type="ChEBI" id="CHEBI:33019"/>
        <dbReference type="ChEBI" id="CHEBI:57287"/>
        <dbReference type="ChEBI" id="CHEBI:59558"/>
        <dbReference type="ChEBI" id="CHEBI:90546"/>
        <dbReference type="ChEBI" id="CHEBI:456215"/>
        <dbReference type="EC" id="6.2.1.2"/>
    </reaction>
</comment>
<dbReference type="Gene3D" id="3.40.50.12780">
    <property type="entry name" value="N-terminal domain of ligase-like"/>
    <property type="match status" value="2"/>
</dbReference>